<feature type="domain" description="Leucine-rich repeat-containing N-terminal plant-type" evidence="6">
    <location>
        <begin position="19"/>
        <end position="58"/>
    </location>
</feature>
<dbReference type="Pfam" id="PF23598">
    <property type="entry name" value="LRR_14"/>
    <property type="match status" value="1"/>
</dbReference>
<organism evidence="8 9">
    <name type="scientific">Giardia muris</name>
    <dbReference type="NCBI Taxonomy" id="5742"/>
    <lineage>
        <taxon>Eukaryota</taxon>
        <taxon>Metamonada</taxon>
        <taxon>Diplomonadida</taxon>
        <taxon>Hexamitidae</taxon>
        <taxon>Giardiinae</taxon>
        <taxon>Giardia</taxon>
    </lineage>
</organism>
<evidence type="ECO:0000259" key="7">
    <source>
        <dbReference type="Pfam" id="PF23598"/>
    </source>
</evidence>
<feature type="signal peptide" evidence="5">
    <location>
        <begin position="1"/>
        <end position="15"/>
    </location>
</feature>
<keyword evidence="3" id="KW-0677">Repeat</keyword>
<dbReference type="VEuPathDB" id="GiardiaDB:GMRT_13204"/>
<comment type="subcellular location">
    <subcellularLocation>
        <location evidence="1">Membrane</location>
    </subcellularLocation>
</comment>
<keyword evidence="9" id="KW-1185">Reference proteome</keyword>
<dbReference type="InterPro" id="IPR032675">
    <property type="entry name" value="LRR_dom_sf"/>
</dbReference>
<evidence type="ECO:0000256" key="5">
    <source>
        <dbReference type="SAM" id="SignalP"/>
    </source>
</evidence>
<dbReference type="Gene3D" id="3.80.10.10">
    <property type="entry name" value="Ribonuclease Inhibitor"/>
    <property type="match status" value="1"/>
</dbReference>
<feature type="domain" description="Disease resistance R13L4/SHOC-2-like LRR" evidence="7">
    <location>
        <begin position="80"/>
        <end position="189"/>
    </location>
</feature>
<dbReference type="FunFam" id="3.80.10.10:FF:000400">
    <property type="entry name" value="Nuclear pore complex protein NUP107"/>
    <property type="match status" value="1"/>
</dbReference>
<gene>
    <name evidence="8" type="ORF">GMRT_13204</name>
</gene>
<dbReference type="InterPro" id="IPR052595">
    <property type="entry name" value="LRRC69/RLP"/>
</dbReference>
<evidence type="ECO:0000256" key="3">
    <source>
        <dbReference type="ARBA" id="ARBA00022737"/>
    </source>
</evidence>
<dbReference type="OrthoDB" id="1706439at2759"/>
<evidence type="ECO:0000259" key="6">
    <source>
        <dbReference type="Pfam" id="PF08263"/>
    </source>
</evidence>
<sequence>MLSLIFATLFAAVFAACPATEREALVEIYDATNGPSWKTNNWLSNDVLYCSWTGVVCNNAGYVTELNLVDLGLNGALPEAIGCFPYLKTLYLSNNTLVGAIPPEICDLTNLQYLQIDHSGLTGEIPTCMCTMVHLMYWYMSSNSITGEIPSCIGEMTYLRELHLDCNQLTGSVPAGLFDLQFLTEVRLQCNTGLTCTTPPASYTGIYQCGTDGFDCSACDSILPTNCPEQVEVDGCTYYRQTTTRLAKTKGVKGVKGSCNAKKGAKSAMKKLLSKK</sequence>
<keyword evidence="2 5" id="KW-0732">Signal</keyword>
<dbReference type="GO" id="GO:0016020">
    <property type="term" value="C:membrane"/>
    <property type="evidence" value="ECO:0007669"/>
    <property type="project" value="UniProtKB-SubCell"/>
</dbReference>
<dbReference type="InterPro" id="IPR013210">
    <property type="entry name" value="LRR_N_plant-typ"/>
</dbReference>
<name>A0A4Z1T6B4_GIAMU</name>
<dbReference type="Pfam" id="PF08263">
    <property type="entry name" value="LRRNT_2"/>
    <property type="match status" value="1"/>
</dbReference>
<dbReference type="PANTHER" id="PTHR48057">
    <property type="entry name" value="LEUCINE-RICH REPEAT SERINE/THREONINE-PROTEIN KINASE 1"/>
    <property type="match status" value="1"/>
</dbReference>
<keyword evidence="4" id="KW-0472">Membrane</keyword>
<proteinExistence type="predicted"/>
<feature type="chain" id="PRO_5021258482" evidence="5">
    <location>
        <begin position="16"/>
        <end position="276"/>
    </location>
</feature>
<evidence type="ECO:0000256" key="2">
    <source>
        <dbReference type="ARBA" id="ARBA00022729"/>
    </source>
</evidence>
<dbReference type="EMBL" id="VDLU01000002">
    <property type="protein sequence ID" value="TNJ28677.1"/>
    <property type="molecule type" value="Genomic_DNA"/>
</dbReference>
<accession>A0A4Z1T6B4</accession>
<dbReference type="SUPFAM" id="SSF52058">
    <property type="entry name" value="L domain-like"/>
    <property type="match status" value="1"/>
</dbReference>
<evidence type="ECO:0000313" key="9">
    <source>
        <dbReference type="Proteomes" id="UP000315496"/>
    </source>
</evidence>
<dbReference type="InterPro" id="IPR055414">
    <property type="entry name" value="LRR_R13L4/SHOC2-like"/>
</dbReference>
<comment type="caution">
    <text evidence="8">The sequence shown here is derived from an EMBL/GenBank/DDBJ whole genome shotgun (WGS) entry which is preliminary data.</text>
</comment>
<evidence type="ECO:0000313" key="8">
    <source>
        <dbReference type="EMBL" id="TNJ28677.1"/>
    </source>
</evidence>
<dbReference type="Proteomes" id="UP000315496">
    <property type="component" value="Chromosome 2"/>
</dbReference>
<reference evidence="8 9" key="1">
    <citation type="submission" date="2019-05" db="EMBL/GenBank/DDBJ databases">
        <title>The compact genome of Giardia muris reveals important steps in the evolution of intestinal protozoan parasites.</title>
        <authorList>
            <person name="Xu F."/>
            <person name="Jimenez-Gonzalez A."/>
            <person name="Einarsson E."/>
            <person name="Astvaldsson A."/>
            <person name="Peirasmaki D."/>
            <person name="Eckmann L."/>
            <person name="Andersson J.O."/>
            <person name="Svard S.G."/>
            <person name="Jerlstrom-Hultqvist J."/>
        </authorList>
    </citation>
    <scope>NUCLEOTIDE SEQUENCE [LARGE SCALE GENOMIC DNA]</scope>
    <source>
        <strain evidence="8 9">Roberts-Thomson</strain>
    </source>
</reference>
<dbReference type="PANTHER" id="PTHR48057:SF18">
    <property type="entry name" value="REPEAT RECEPTOR-LIKE PROTEIN KINASE FAMILY PROTEIN, PUTATIVE-RELATED"/>
    <property type="match status" value="1"/>
</dbReference>
<protein>
    <submittedName>
        <fullName evidence="8">Cyst wall protein 2</fullName>
    </submittedName>
</protein>
<evidence type="ECO:0000256" key="4">
    <source>
        <dbReference type="ARBA" id="ARBA00023136"/>
    </source>
</evidence>
<evidence type="ECO:0000256" key="1">
    <source>
        <dbReference type="ARBA" id="ARBA00004370"/>
    </source>
</evidence>
<dbReference type="AlphaFoldDB" id="A0A4Z1T6B4"/>